<accession>A0ABD6CB29</accession>
<feature type="domain" description="DUF7836" evidence="1">
    <location>
        <begin position="1"/>
        <end position="59"/>
    </location>
</feature>
<protein>
    <recommendedName>
        <fullName evidence="1">DUF7836 domain-containing protein</fullName>
    </recommendedName>
</protein>
<keyword evidence="3" id="KW-1185">Reference proteome</keyword>
<gene>
    <name evidence="2" type="ORF">ACFR9U_07995</name>
</gene>
<dbReference type="Proteomes" id="UP001597119">
    <property type="component" value="Unassembled WGS sequence"/>
</dbReference>
<dbReference type="RefSeq" id="WP_247375746.1">
    <property type="nucleotide sequence ID" value="NZ_JALLGV010000001.1"/>
</dbReference>
<dbReference type="AlphaFoldDB" id="A0ABD6CB29"/>
<proteinExistence type="predicted"/>
<sequence>MNEAFVQLRCPECTKDWEAKPMDLPARSESFTCPDCGEQRPTAEFMRTDRDLEVLKEFQS</sequence>
<dbReference type="InterPro" id="IPR057158">
    <property type="entry name" value="DUF7836"/>
</dbReference>
<name>A0ABD6CB29_9EURY</name>
<comment type="caution">
    <text evidence="2">The sequence shown here is derived from an EMBL/GenBank/DDBJ whole genome shotgun (WGS) entry which is preliminary data.</text>
</comment>
<evidence type="ECO:0000313" key="3">
    <source>
        <dbReference type="Proteomes" id="UP001597119"/>
    </source>
</evidence>
<dbReference type="EMBL" id="JBHUDJ010000003">
    <property type="protein sequence ID" value="MFD1586921.1"/>
    <property type="molecule type" value="Genomic_DNA"/>
</dbReference>
<evidence type="ECO:0000313" key="2">
    <source>
        <dbReference type="EMBL" id="MFD1586921.1"/>
    </source>
</evidence>
<evidence type="ECO:0000259" key="1">
    <source>
        <dbReference type="Pfam" id="PF25206"/>
    </source>
</evidence>
<reference evidence="2 3" key="1">
    <citation type="journal article" date="2019" name="Int. J. Syst. Evol. Microbiol.">
        <title>The Global Catalogue of Microorganisms (GCM) 10K type strain sequencing project: providing services to taxonomists for standard genome sequencing and annotation.</title>
        <authorList>
            <consortium name="The Broad Institute Genomics Platform"/>
            <consortium name="The Broad Institute Genome Sequencing Center for Infectious Disease"/>
            <person name="Wu L."/>
            <person name="Ma J."/>
        </authorList>
    </citation>
    <scope>NUCLEOTIDE SEQUENCE [LARGE SCALE GENOMIC DNA]</scope>
    <source>
        <strain evidence="2 3">CGMCC 1.12125</strain>
    </source>
</reference>
<dbReference type="Pfam" id="PF25206">
    <property type="entry name" value="DUF7836"/>
    <property type="match status" value="1"/>
</dbReference>
<organism evidence="2 3">
    <name type="scientific">Halorientalis brevis</name>
    <dbReference type="NCBI Taxonomy" id="1126241"/>
    <lineage>
        <taxon>Archaea</taxon>
        <taxon>Methanobacteriati</taxon>
        <taxon>Methanobacteriota</taxon>
        <taxon>Stenosarchaea group</taxon>
        <taxon>Halobacteria</taxon>
        <taxon>Halobacteriales</taxon>
        <taxon>Haloarculaceae</taxon>
        <taxon>Halorientalis</taxon>
    </lineage>
</organism>